<proteinExistence type="predicted"/>
<feature type="region of interest" description="Disordered" evidence="1">
    <location>
        <begin position="350"/>
        <end position="419"/>
    </location>
</feature>
<evidence type="ECO:0000259" key="4">
    <source>
        <dbReference type="Pfam" id="PF13362"/>
    </source>
</evidence>
<dbReference type="CDD" id="cd01029">
    <property type="entry name" value="TOPRIM_primases"/>
    <property type="match status" value="1"/>
</dbReference>
<feature type="domain" description="Toprim" evidence="4">
    <location>
        <begin position="226"/>
        <end position="326"/>
    </location>
</feature>
<dbReference type="InterPro" id="IPR034154">
    <property type="entry name" value="TOPRIM_DnaG/twinkle"/>
</dbReference>
<feature type="domain" description="Primase C-terminal 2" evidence="3">
    <location>
        <begin position="12"/>
        <end position="85"/>
    </location>
</feature>
<evidence type="ECO:0000313" key="5">
    <source>
        <dbReference type="EMBL" id="MBS3017544.1"/>
    </source>
</evidence>
<dbReference type="InterPro" id="IPR009270">
    <property type="entry name" value="DUF927"/>
</dbReference>
<dbReference type="EMBL" id="JAANES010000001">
    <property type="protein sequence ID" value="MBS3017544.1"/>
    <property type="molecule type" value="Genomic_DNA"/>
</dbReference>
<reference evidence="5 6" key="1">
    <citation type="submission" date="2020-03" db="EMBL/GenBank/DDBJ databases">
        <title>The role of nitrogen metabolism on polyethylene biodegradation.</title>
        <authorList>
            <person name="Peixoto J."/>
            <person name="Vizzotto C.S."/>
            <person name="Ramos A."/>
            <person name="Alves G."/>
            <person name="Steindorff A."/>
            <person name="Kruger R."/>
        </authorList>
    </citation>
    <scope>NUCLEOTIDE SEQUENCE [LARGE SCALE GENOMIC DNA]</scope>
    <source>
        <strain evidence="5 6">PE63</strain>
    </source>
</reference>
<sequence length="1000" mass="107210">MTQTTITPELLRNALSFVPSNLPRDEWARVGMAIKSEYPDDLGLQLFSDWSAASGSSFDAGAVRSTWRSIKAGGGVGVSTLLFLAKQHGFKLPRNAREQGQAAQPLSAAQRQQQNQERMQRQQAEALRIEAEQEAAAHEAQAIWDAATTTGHSAYLIRKGVHGFGVRYTPDGWLLVPVCDGEGRLWNVQRIAPQRPAEGVDKLFLKGGRKSGLWHMLGSLRGAAVVLVAEGYATAASLHMATGWPVAVAFDAGNLQHVAKALRALQPHALLVVCGDDDAATEARTGRNAGRIKAEAAAAAVNGVAVFPSALPEGGSDFNDMHQAFGLEAVQACVQGAVSAVNAVQAKAGGDSAVSDDTGTAGIAAKPASGAGGSGGSSGSGRGGGGRGGKRKAAPDHDDEPAREEPFSLDESGVWFHGRDKDGNPARPLWLCSPLQVEALTRNQEGAGWGYLLTFADPLGVPKQWAMPARMLSSDGGEYRAALLNMGLRIATAPTARNRLTEFIQTRKPEAFASCTDRIGWHGRAFVLPHETIGDDAERIVFQSDNQMENTFRIRRDAQDWTDRIGRLCAGNSRLVFAVACAFAGPLLRPAGMESGGFHLRGDSSCGKTTALRLAASVYGGQNYMQRWRTTDNALEAIAAQHCDSLLILDELAQVEGKVAGECAYMLANEQSKARATRNGAARTRLTWRLLFLSAGELGLADHMAEGGKRTRAGQEVRMADIPADAGRGMGAFEQLHGLADGAAFSSHLAREAQLCHGAVGHAFLQWATEQADTLSKRVREQSGALAASWTPGKASGQVARVAARFALVGVAGELATEAGLTGWELGESERATKACFEAWLLARGGAGNGEVTAMLRQVRGFLEAHGEGRFTWWHRATDDHNAKTLQRAGFRRLIDEDGKPLKILKTGYTPGTPKEDKDIYEAMTAIDGEETRVEYFVLPEVFRTEICRGFDYKAVCKVLLQHGCLKPAKGREYDAKHRLPGVGHAWCYQLTPAIMELEI</sequence>
<feature type="compositionally biased region" description="Gly residues" evidence="1">
    <location>
        <begin position="370"/>
        <end position="387"/>
    </location>
</feature>
<dbReference type="Gene3D" id="3.40.1360.10">
    <property type="match status" value="1"/>
</dbReference>
<keyword evidence="6" id="KW-1185">Reference proteome</keyword>
<feature type="compositionally biased region" description="Low complexity" evidence="1">
    <location>
        <begin position="101"/>
        <end position="125"/>
    </location>
</feature>
<accession>A0ABS5LMF5</accession>
<feature type="region of interest" description="Disordered" evidence="1">
    <location>
        <begin position="96"/>
        <end position="125"/>
    </location>
</feature>
<evidence type="ECO:0008006" key="7">
    <source>
        <dbReference type="Google" id="ProtNLM"/>
    </source>
</evidence>
<protein>
    <recommendedName>
        <fullName evidence="7">DUF927 domain-containing protein</fullName>
    </recommendedName>
</protein>
<gene>
    <name evidence="5" type="ORF">DJFAAGMI_00263</name>
</gene>
<comment type="caution">
    <text evidence="5">The sequence shown here is derived from an EMBL/GenBank/DDBJ whole genome shotgun (WGS) entry which is preliminary data.</text>
</comment>
<dbReference type="Pfam" id="PF06048">
    <property type="entry name" value="DUF927"/>
    <property type="match status" value="1"/>
</dbReference>
<dbReference type="Pfam" id="PF08707">
    <property type="entry name" value="PriCT_2"/>
    <property type="match status" value="1"/>
</dbReference>
<name>A0ABS5LMF5_9BURK</name>
<dbReference type="Proteomes" id="UP001647436">
    <property type="component" value="Unassembled WGS sequence"/>
</dbReference>
<dbReference type="RefSeq" id="WP_211455650.1">
    <property type="nucleotide sequence ID" value="NZ_JAANES010000001.1"/>
</dbReference>
<dbReference type="InterPro" id="IPR006171">
    <property type="entry name" value="TOPRIM_dom"/>
</dbReference>
<evidence type="ECO:0000313" key="6">
    <source>
        <dbReference type="Proteomes" id="UP001647436"/>
    </source>
</evidence>
<evidence type="ECO:0000256" key="1">
    <source>
        <dbReference type="SAM" id="MobiDB-lite"/>
    </source>
</evidence>
<dbReference type="InterPro" id="IPR014819">
    <property type="entry name" value="PriCT_2"/>
</dbReference>
<dbReference type="Pfam" id="PF13362">
    <property type="entry name" value="Toprim_3"/>
    <property type="match status" value="1"/>
</dbReference>
<organism evidence="5 6">
    <name type="scientific">Comamonas brasiliensis</name>
    <dbReference type="NCBI Taxonomy" id="1812482"/>
    <lineage>
        <taxon>Bacteria</taxon>
        <taxon>Pseudomonadati</taxon>
        <taxon>Pseudomonadota</taxon>
        <taxon>Betaproteobacteria</taxon>
        <taxon>Burkholderiales</taxon>
        <taxon>Comamonadaceae</taxon>
        <taxon>Comamonas</taxon>
    </lineage>
</organism>
<evidence type="ECO:0000259" key="2">
    <source>
        <dbReference type="Pfam" id="PF06048"/>
    </source>
</evidence>
<feature type="domain" description="DUF927" evidence="2">
    <location>
        <begin position="407"/>
        <end position="685"/>
    </location>
</feature>
<evidence type="ECO:0000259" key="3">
    <source>
        <dbReference type="Pfam" id="PF08707"/>
    </source>
</evidence>